<dbReference type="Proteomes" id="UP001168990">
    <property type="component" value="Unassembled WGS sequence"/>
</dbReference>
<feature type="region of interest" description="Disordered" evidence="1">
    <location>
        <begin position="420"/>
        <end position="495"/>
    </location>
</feature>
<feature type="domain" description="TOG" evidence="2">
    <location>
        <begin position="1084"/>
        <end position="1318"/>
    </location>
</feature>
<dbReference type="InterPro" id="IPR016024">
    <property type="entry name" value="ARM-type_fold"/>
</dbReference>
<dbReference type="InterPro" id="IPR034085">
    <property type="entry name" value="TOG"/>
</dbReference>
<dbReference type="InterPro" id="IPR024395">
    <property type="entry name" value="CLASP_N_dom"/>
</dbReference>
<evidence type="ECO:0000256" key="1">
    <source>
        <dbReference type="SAM" id="MobiDB-lite"/>
    </source>
</evidence>
<name>A0AA39FYE6_9HYME</name>
<feature type="compositionally biased region" description="Polar residues" evidence="1">
    <location>
        <begin position="733"/>
        <end position="745"/>
    </location>
</feature>
<reference evidence="3" key="1">
    <citation type="journal article" date="2023" name="bioRxiv">
        <title>Scaffold-level genome assemblies of two parasitoid biocontrol wasps reveal the parthenogenesis mechanism and an associated novel virus.</title>
        <authorList>
            <person name="Inwood S."/>
            <person name="Skelly J."/>
            <person name="Guhlin J."/>
            <person name="Harrop T."/>
            <person name="Goldson S."/>
            <person name="Dearden P."/>
        </authorList>
    </citation>
    <scope>NUCLEOTIDE SEQUENCE</scope>
    <source>
        <strain evidence="3">Irish</strain>
        <tissue evidence="3">Whole body</tissue>
    </source>
</reference>
<dbReference type="GO" id="GO:0000226">
    <property type="term" value="P:microtubule cytoskeleton organization"/>
    <property type="evidence" value="ECO:0007669"/>
    <property type="project" value="UniProtKB-ARBA"/>
</dbReference>
<protein>
    <recommendedName>
        <fullName evidence="2">TOG domain-containing protein</fullName>
    </recommendedName>
</protein>
<dbReference type="PANTHER" id="PTHR21567">
    <property type="entry name" value="CLASP"/>
    <property type="match status" value="1"/>
</dbReference>
<dbReference type="Gene3D" id="1.25.10.10">
    <property type="entry name" value="Leucine-rich Repeat Variant"/>
    <property type="match status" value="2"/>
</dbReference>
<dbReference type="InterPro" id="IPR011989">
    <property type="entry name" value="ARM-like"/>
</dbReference>
<dbReference type="GO" id="GO:0008017">
    <property type="term" value="F:microtubule binding"/>
    <property type="evidence" value="ECO:0007669"/>
    <property type="project" value="TreeGrafter"/>
</dbReference>
<accession>A0AA39FYE6</accession>
<feature type="compositionally biased region" description="Low complexity" evidence="1">
    <location>
        <begin position="787"/>
        <end position="802"/>
    </location>
</feature>
<dbReference type="EMBL" id="JAQQBS010000001">
    <property type="protein sequence ID" value="KAK0177770.1"/>
    <property type="molecule type" value="Genomic_DNA"/>
</dbReference>
<feature type="compositionally biased region" description="Basic and acidic residues" evidence="1">
    <location>
        <begin position="761"/>
        <end position="777"/>
    </location>
</feature>
<feature type="region of interest" description="Disordered" evidence="1">
    <location>
        <begin position="672"/>
        <end position="824"/>
    </location>
</feature>
<organism evidence="3 4">
    <name type="scientific">Microctonus aethiopoides</name>
    <dbReference type="NCBI Taxonomy" id="144406"/>
    <lineage>
        <taxon>Eukaryota</taxon>
        <taxon>Metazoa</taxon>
        <taxon>Ecdysozoa</taxon>
        <taxon>Arthropoda</taxon>
        <taxon>Hexapoda</taxon>
        <taxon>Insecta</taxon>
        <taxon>Pterygota</taxon>
        <taxon>Neoptera</taxon>
        <taxon>Endopterygota</taxon>
        <taxon>Hymenoptera</taxon>
        <taxon>Apocrita</taxon>
        <taxon>Ichneumonoidea</taxon>
        <taxon>Braconidae</taxon>
        <taxon>Euphorinae</taxon>
        <taxon>Microctonus</taxon>
    </lineage>
</organism>
<evidence type="ECO:0000313" key="4">
    <source>
        <dbReference type="Proteomes" id="UP001168990"/>
    </source>
</evidence>
<reference evidence="3" key="2">
    <citation type="submission" date="2023-03" db="EMBL/GenBank/DDBJ databases">
        <authorList>
            <person name="Inwood S.N."/>
            <person name="Skelly J.G."/>
            <person name="Guhlin J."/>
            <person name="Harrop T.W.R."/>
            <person name="Goldson S.G."/>
            <person name="Dearden P.K."/>
        </authorList>
    </citation>
    <scope>NUCLEOTIDE SEQUENCE</scope>
    <source>
        <strain evidence="3">Irish</strain>
        <tissue evidence="3">Whole body</tissue>
    </source>
</reference>
<dbReference type="GO" id="GO:0005929">
    <property type="term" value="C:cilium"/>
    <property type="evidence" value="ECO:0007669"/>
    <property type="project" value="TreeGrafter"/>
</dbReference>
<dbReference type="GO" id="GO:0005881">
    <property type="term" value="C:cytoplasmic microtubule"/>
    <property type="evidence" value="ECO:0007669"/>
    <property type="project" value="TreeGrafter"/>
</dbReference>
<dbReference type="SUPFAM" id="SSF48371">
    <property type="entry name" value="ARM repeat"/>
    <property type="match status" value="1"/>
</dbReference>
<evidence type="ECO:0000259" key="2">
    <source>
        <dbReference type="SMART" id="SM01349"/>
    </source>
</evidence>
<feature type="compositionally biased region" description="Polar residues" evidence="1">
    <location>
        <begin position="672"/>
        <end position="688"/>
    </location>
</feature>
<dbReference type="Pfam" id="PF12348">
    <property type="entry name" value="CLASP_N"/>
    <property type="match status" value="1"/>
</dbReference>
<dbReference type="PANTHER" id="PTHR21567:SF87">
    <property type="entry name" value="CRESCERIN-LIKE PROTEIN CHE-12"/>
    <property type="match status" value="1"/>
</dbReference>
<proteinExistence type="predicted"/>
<evidence type="ECO:0000313" key="3">
    <source>
        <dbReference type="EMBL" id="KAK0177770.1"/>
    </source>
</evidence>
<feature type="compositionally biased region" description="Basic and acidic residues" evidence="1">
    <location>
        <begin position="443"/>
        <end position="477"/>
    </location>
</feature>
<feature type="compositionally biased region" description="Acidic residues" evidence="1">
    <location>
        <begin position="881"/>
        <end position="926"/>
    </location>
</feature>
<gene>
    <name evidence="3" type="ORF">PV328_001784</name>
</gene>
<dbReference type="SMART" id="SM01349">
    <property type="entry name" value="TOG"/>
    <property type="match status" value="1"/>
</dbReference>
<comment type="caution">
    <text evidence="3">The sequence shown here is derived from an EMBL/GenBank/DDBJ whole genome shotgun (WGS) entry which is preliminary data.</text>
</comment>
<feature type="region of interest" description="Disordered" evidence="1">
    <location>
        <begin position="874"/>
        <end position="931"/>
    </location>
</feature>
<keyword evidence="4" id="KW-1185">Reference proteome</keyword>
<sequence>MFKQTNKCEFLWNCQKEKWICDRDDWRARVRGLERVASALRTSSALIAIESRLGSLLQCVLGGERSCRVAAAGMAVARVMSEEALKRRLPQVAWGLTRQGGPNAAQLARIAMLRLRPALFLEQLLQPHCIDARNAKTRENALQLLIFSLVTFPSTEFKVENVANKVALMVGDRRRRVRQAALDTLAVLAQIYEAEEVLQAGQRAAKQLKESTDMVAAIRARLARKSLPMVSADGLVVYGLQISPTVQIATGPDVDWIVAGSGSVSPGTGRSRGQIISMNGKTEMNLKNSKANNDIKKNSSSMLEKNFVAVGVGLHPKSDRAVAWQLVQPASKNEDHLEGYEIQDVYRNTPSNTSIGNSVNVSLLWNDKDVMMKQRKTEENFHKRMDEIYSDRSHNIVKIESRIPIRQLQDRHMIVRHSTAYQRRRHKMDEDNYQMPSSAPHSSKSESHDAELQRRYRSDRIKQQSRPVSKDQSERTSPKSSHPQEAYVSSDRHNRRKSYIQTAAIEPEYFNEVQSKTSRGGVSTSGLTTENISQESWNNEPKSSRIFSTPIVFNGVIARAMMIFKYCTWPSEAKDNTNVSPQPIKSCTNIEIIKRTLFICCPCAFRHRQSVGIENINNDEISIITEIPLHITTPIISLRPNQNTEFMYENKTNTENDKDEYNGKNYRHVSAQANISKQNSTDQGSQCSGHDRETYESSSDVSTEIDGGTASHQEIHESDMRNSSSEKSFDVITHNSNPSRRNSIDQMPVNILSSTTTDSTDIDKETSLDDIPSGREVDSDDPPVHDPPSSSSVISNDSNSIDEVTREVVSSRRSSGMKPIAFDEIDGPNISLAFDRNYSNEPTSDIKSRTVNSNDFESIAFFQSTDFRQQKEDLAVGGDERVEEEEEEEEEVEAEAGDDDDDDDNDDDDDDDDDEEEEEDQDEIEEVKEKSKAVVNSVSIIVASRPHSQATAEYREVAFQPLDIRQSHETTETSGSGLVIHELSSHTAKSIDDENISIKNEIVSMTELNANDLPLETELRVVTVGKINQALNKSHEDGIQHENVKPHKATNEVTTPKKFQSRVPRSRVKEKIGLNKIVPVTLPSSHNMEKPSGKIKSSMSQCLTQLESNDWEVTIKGLKALSVILRQHPEQLDTCPPGIFGRLLGRHVRNLRSQVSRMACLAAGDAFETEARCIDQDLDDIVGPLLHRTADTNKFLRADSNAALDRMVEHLPPHRTIAVIVYRGASHQNPIVRATSARLLCSVVDRIGPSLAMTLPRDAREKLLNSGAKLLMDGNLDARNHAKTLFKRLSRCEGFRKALTDSVPEATLRHIDKTLRSL</sequence>
<feature type="region of interest" description="Disordered" evidence="1">
    <location>
        <begin position="515"/>
        <end position="540"/>
    </location>
</feature>